<dbReference type="SMART" id="SM00252">
    <property type="entry name" value="SH2"/>
    <property type="match status" value="1"/>
</dbReference>
<reference evidence="7 8" key="1">
    <citation type="submission" date="2024-08" db="EMBL/GenBank/DDBJ databases">
        <title>The draft genome of Apodemus speciosus.</title>
        <authorList>
            <person name="Nabeshima K."/>
            <person name="Suzuki S."/>
            <person name="Onuma M."/>
        </authorList>
    </citation>
    <scope>NUCLEOTIDE SEQUENCE [LARGE SCALE GENOMIC DNA]</scope>
    <source>
        <strain evidence="7">IB14-021</strain>
    </source>
</reference>
<evidence type="ECO:0000313" key="8">
    <source>
        <dbReference type="Proteomes" id="UP001623349"/>
    </source>
</evidence>
<dbReference type="Proteomes" id="UP001623349">
    <property type="component" value="Unassembled WGS sequence"/>
</dbReference>
<dbReference type="InterPro" id="IPR000980">
    <property type="entry name" value="SH2"/>
</dbReference>
<comment type="caution">
    <text evidence="7">The sequence shown here is derived from an EMBL/GenBank/DDBJ whole genome shotgun (WGS) entry which is preliminary data.</text>
</comment>
<evidence type="ECO:0000259" key="5">
    <source>
        <dbReference type="PROSITE" id="PS50001"/>
    </source>
</evidence>
<evidence type="ECO:0000259" key="6">
    <source>
        <dbReference type="PROSITE" id="PS50002"/>
    </source>
</evidence>
<dbReference type="SMART" id="SM00326">
    <property type="entry name" value="SH3"/>
    <property type="match status" value="1"/>
</dbReference>
<protein>
    <submittedName>
        <fullName evidence="7">Src-like-adapter 2</fullName>
    </submittedName>
</protein>
<dbReference type="Gene3D" id="3.30.505.10">
    <property type="entry name" value="SH2 domain"/>
    <property type="match status" value="1"/>
</dbReference>
<evidence type="ECO:0000256" key="4">
    <source>
        <dbReference type="PROSITE-ProRule" id="PRU00192"/>
    </source>
</evidence>
<keyword evidence="8" id="KW-1185">Reference proteome</keyword>
<dbReference type="PROSITE" id="PS50002">
    <property type="entry name" value="SH3"/>
    <property type="match status" value="1"/>
</dbReference>
<organism evidence="7 8">
    <name type="scientific">Apodemus speciosus</name>
    <name type="common">Large Japanese field mouse</name>
    <dbReference type="NCBI Taxonomy" id="105296"/>
    <lineage>
        <taxon>Eukaryota</taxon>
        <taxon>Metazoa</taxon>
        <taxon>Chordata</taxon>
        <taxon>Craniata</taxon>
        <taxon>Vertebrata</taxon>
        <taxon>Euteleostomi</taxon>
        <taxon>Mammalia</taxon>
        <taxon>Eutheria</taxon>
        <taxon>Euarchontoglires</taxon>
        <taxon>Glires</taxon>
        <taxon>Rodentia</taxon>
        <taxon>Myomorpha</taxon>
        <taxon>Muroidea</taxon>
        <taxon>Muridae</taxon>
        <taxon>Murinae</taxon>
        <taxon>Apodemus</taxon>
    </lineage>
</organism>
<gene>
    <name evidence="7" type="ORF">APTSU1_000235100</name>
</gene>
<evidence type="ECO:0000256" key="2">
    <source>
        <dbReference type="ARBA" id="ARBA00022999"/>
    </source>
</evidence>
<proteinExistence type="predicted"/>
<keyword evidence="1 4" id="KW-0728">SH3 domain</keyword>
<evidence type="ECO:0000313" key="7">
    <source>
        <dbReference type="EMBL" id="GAB1287121.1"/>
    </source>
</evidence>
<name>A0ABQ0EJE2_APOSI</name>
<feature type="domain" description="SH3" evidence="6">
    <location>
        <begin position="56"/>
        <end position="116"/>
    </location>
</feature>
<evidence type="ECO:0000256" key="1">
    <source>
        <dbReference type="ARBA" id="ARBA00022443"/>
    </source>
</evidence>
<dbReference type="PROSITE" id="PS50001">
    <property type="entry name" value="SH2"/>
    <property type="match status" value="1"/>
</dbReference>
<feature type="domain" description="SH2" evidence="5">
    <location>
        <begin position="118"/>
        <end position="217"/>
    </location>
</feature>
<dbReference type="SUPFAM" id="SSF50044">
    <property type="entry name" value="SH3-domain"/>
    <property type="match status" value="1"/>
</dbReference>
<sequence>MADLVQCASESLLRNDGKFAQQREKLRPKLQLQLQLQLLWSGPGTRVCTVRQHVEKYKVTAVALGRFPAGEQAGLSLRLGEPLSIVSEDGDWWTVRSEVSGREYHIPSVYVAKVSHGWLYEGLSREKAEELLLLPGNPGGAFLIRESQTSRGCYSLSVRLSRLASWDRIRHYRIQRLDNGWLYISPRLTFPSLHALVEHYSASGWHLLCPQGALCPAEAWATTWQRYTSTCDCANIIPELEKAGPAPASGEASLLSEGLRESLSSYISMTEENSLDDA</sequence>
<accession>A0ABQ0EJE2</accession>
<dbReference type="InterPro" id="IPR043539">
    <property type="entry name" value="Grb2-like"/>
</dbReference>
<dbReference type="InterPro" id="IPR001452">
    <property type="entry name" value="SH3_domain"/>
</dbReference>
<dbReference type="PRINTS" id="PR00401">
    <property type="entry name" value="SH2DOMAIN"/>
</dbReference>
<dbReference type="PANTHER" id="PTHR46037">
    <property type="entry name" value="PROTEIN ENHANCER OF SEVENLESS 2B"/>
    <property type="match status" value="1"/>
</dbReference>
<dbReference type="Gene3D" id="2.30.30.40">
    <property type="entry name" value="SH3 Domains"/>
    <property type="match status" value="1"/>
</dbReference>
<dbReference type="EMBL" id="BAAFST010000002">
    <property type="protein sequence ID" value="GAB1287121.1"/>
    <property type="molecule type" value="Genomic_DNA"/>
</dbReference>
<dbReference type="Pfam" id="PF00017">
    <property type="entry name" value="SH2"/>
    <property type="match status" value="1"/>
</dbReference>
<dbReference type="InterPro" id="IPR036028">
    <property type="entry name" value="SH3-like_dom_sf"/>
</dbReference>
<dbReference type="InterPro" id="IPR036860">
    <property type="entry name" value="SH2_dom_sf"/>
</dbReference>
<evidence type="ECO:0000256" key="3">
    <source>
        <dbReference type="PROSITE-ProRule" id="PRU00191"/>
    </source>
</evidence>
<dbReference type="SUPFAM" id="SSF55550">
    <property type="entry name" value="SH2 domain"/>
    <property type="match status" value="1"/>
</dbReference>
<keyword evidence="2 3" id="KW-0727">SH2 domain</keyword>